<dbReference type="InterPro" id="IPR006963">
    <property type="entry name" value="Mopterin_OxRdtase_4Fe-4S_dom"/>
</dbReference>
<evidence type="ECO:0000256" key="4">
    <source>
        <dbReference type="ARBA" id="ARBA00023004"/>
    </source>
</evidence>
<dbReference type="GO" id="GO:0051539">
    <property type="term" value="F:4 iron, 4 sulfur cluster binding"/>
    <property type="evidence" value="ECO:0007669"/>
    <property type="project" value="UniProtKB-KW"/>
</dbReference>
<dbReference type="STRING" id="1167006.UWK_00299"/>
<dbReference type="HOGENOM" id="CLU_061371_2_1_7"/>
<keyword evidence="1" id="KW-0004">4Fe-4S</keyword>
<dbReference type="AlphaFoldDB" id="M1NAL8"/>
<sequence>MQDIMTICNYCGCGCGVYLRVEEGLVVGSHPSRSHPISRGNLCSKGWHLHEFIHSHKRLKEPLLRQNGILQEVSWDEALDFTAAALLHAKETTGPDSIGVLSSAKCSNEENYLLQKLTRAGLGTNNIDHCARL</sequence>
<dbReference type="SUPFAM" id="SSF53706">
    <property type="entry name" value="Formate dehydrogenase/DMSO reductase, domains 1-3"/>
    <property type="match status" value="1"/>
</dbReference>
<gene>
    <name evidence="7" type="ordered locus">UWK_00299</name>
</gene>
<evidence type="ECO:0000259" key="6">
    <source>
        <dbReference type="PROSITE" id="PS51669"/>
    </source>
</evidence>
<dbReference type="InterPro" id="IPR006656">
    <property type="entry name" value="Mopterin_OxRdtase"/>
</dbReference>
<dbReference type="Gene3D" id="3.40.50.740">
    <property type="match status" value="1"/>
</dbReference>
<dbReference type="GO" id="GO:0022904">
    <property type="term" value="P:respiratory electron transport chain"/>
    <property type="evidence" value="ECO:0007669"/>
    <property type="project" value="TreeGrafter"/>
</dbReference>
<protein>
    <submittedName>
        <fullName evidence="7">Putative anaerobic dehydrogenase</fullName>
    </submittedName>
</protein>
<dbReference type="GO" id="GO:0046872">
    <property type="term" value="F:metal ion binding"/>
    <property type="evidence" value="ECO:0007669"/>
    <property type="project" value="UniProtKB-KW"/>
</dbReference>
<dbReference type="Pfam" id="PF00384">
    <property type="entry name" value="Molybdopterin"/>
    <property type="match status" value="1"/>
</dbReference>
<dbReference type="SMART" id="SM00926">
    <property type="entry name" value="Molybdop_Fe4S4"/>
    <property type="match status" value="1"/>
</dbReference>
<keyword evidence="2" id="KW-0479">Metal-binding</keyword>
<evidence type="ECO:0000256" key="1">
    <source>
        <dbReference type="ARBA" id="ARBA00022485"/>
    </source>
</evidence>
<dbReference type="Gene3D" id="2.20.25.90">
    <property type="entry name" value="ADC-like domains"/>
    <property type="match status" value="1"/>
</dbReference>
<evidence type="ECO:0000313" key="7">
    <source>
        <dbReference type="EMBL" id="AGF76884.1"/>
    </source>
</evidence>
<keyword evidence="4" id="KW-0408">Iron</keyword>
<reference evidence="8" key="1">
    <citation type="journal article" date="2013" name="Stand. Genomic Sci.">
        <title>Complete genome sequence of Desulfocapsa sulfexigens, a marine deltaproteobacterium specialized in disproportionating inorganic sulfur compounds.</title>
        <authorList>
            <person name="Finster K.W."/>
            <person name="Kjeldsen K.U."/>
            <person name="Kube M."/>
            <person name="Reinhardt R."/>
            <person name="Mussmann M."/>
            <person name="Amann R."/>
            <person name="Schreiber L."/>
        </authorList>
    </citation>
    <scope>NUCLEOTIDE SEQUENCE [LARGE SCALE GENOMIC DNA]</scope>
    <source>
        <strain evidence="8">DSM 10523 / SB164P1</strain>
    </source>
</reference>
<keyword evidence="5" id="KW-0411">Iron-sulfur</keyword>
<dbReference type="eggNOG" id="COG3383">
    <property type="taxonomic scope" value="Bacteria"/>
</dbReference>
<dbReference type="InterPro" id="IPR050123">
    <property type="entry name" value="Prok_molybdopt-oxidoreductase"/>
</dbReference>
<dbReference type="EMBL" id="CP003985">
    <property type="protein sequence ID" value="AGF76884.1"/>
    <property type="molecule type" value="Genomic_DNA"/>
</dbReference>
<keyword evidence="3" id="KW-0560">Oxidoreductase</keyword>
<dbReference type="GO" id="GO:0016020">
    <property type="term" value="C:membrane"/>
    <property type="evidence" value="ECO:0007669"/>
    <property type="project" value="TreeGrafter"/>
</dbReference>
<dbReference type="KEGG" id="dsf:UWK_00299"/>
<dbReference type="Proteomes" id="UP000011721">
    <property type="component" value="Chromosome"/>
</dbReference>
<dbReference type="GO" id="GO:0003954">
    <property type="term" value="F:NADH dehydrogenase activity"/>
    <property type="evidence" value="ECO:0007669"/>
    <property type="project" value="TreeGrafter"/>
</dbReference>
<dbReference type="PROSITE" id="PS51669">
    <property type="entry name" value="4FE4S_MOW_BIS_MGD"/>
    <property type="match status" value="1"/>
</dbReference>
<evidence type="ECO:0000313" key="8">
    <source>
        <dbReference type="Proteomes" id="UP000011721"/>
    </source>
</evidence>
<keyword evidence="8" id="KW-1185">Reference proteome</keyword>
<proteinExistence type="predicted"/>
<evidence type="ECO:0000256" key="2">
    <source>
        <dbReference type="ARBA" id="ARBA00022723"/>
    </source>
</evidence>
<dbReference type="Pfam" id="PF04879">
    <property type="entry name" value="Molybdop_Fe4S4"/>
    <property type="match status" value="1"/>
</dbReference>
<dbReference type="PANTHER" id="PTHR43105:SF14">
    <property type="entry name" value="FORMATE DEHYDROGENASE H"/>
    <property type="match status" value="1"/>
</dbReference>
<organism evidence="7 8">
    <name type="scientific">Desulfocapsa sulfexigens (strain DSM 10523 / SB164P1)</name>
    <dbReference type="NCBI Taxonomy" id="1167006"/>
    <lineage>
        <taxon>Bacteria</taxon>
        <taxon>Pseudomonadati</taxon>
        <taxon>Thermodesulfobacteriota</taxon>
        <taxon>Desulfobulbia</taxon>
        <taxon>Desulfobulbales</taxon>
        <taxon>Desulfocapsaceae</taxon>
        <taxon>Desulfocapsa</taxon>
    </lineage>
</organism>
<name>M1NAL8_DESSD</name>
<dbReference type="PANTHER" id="PTHR43105">
    <property type="entry name" value="RESPIRATORY NITRATE REDUCTASE"/>
    <property type="match status" value="1"/>
</dbReference>
<feature type="domain" description="4Fe-4S Mo/W bis-MGD-type" evidence="6">
    <location>
        <begin position="1"/>
        <end position="57"/>
    </location>
</feature>
<evidence type="ECO:0000256" key="3">
    <source>
        <dbReference type="ARBA" id="ARBA00023002"/>
    </source>
</evidence>
<evidence type="ECO:0000256" key="5">
    <source>
        <dbReference type="ARBA" id="ARBA00023014"/>
    </source>
</evidence>
<accession>M1NAL8</accession>